<sequence length="392" mass="44488">MELAIEKLDIHSTSEAFEDCFERFEIWAMTKEDDEDVNIVAHFLTFIGKEAYSLLRTLAMPEKPISLSYTALKDLLLDYAQYTNFECRKGGRFRKMIHEDIKKSTTSLRHLNLVHTQGYADNSLSLDAVHEDGDKFGQCLSCCKFHSSNSCKFRNSKCFKCRDIGQVQSVCNANVHLTATNIRPCNSDSTESSIHDDHLSLSAISKDSVESYGSSELNEIQNSCETTVPNQPIYQNSHAIVPGMTFPNDSHISNEITCNSEENMLNEPNHDRKPDVVWIDADFSNDPTLCNDSPNEFHENISEESNPDVISYITYPHNAFDPCEKPAQCEVRVLSDLEFDYISDDFISTAVYPYHKNSSNVYSKQCENYVLNETTLFITWGYKDPTLFRGGG</sequence>
<accession>A0A922LZ12</accession>
<dbReference type="RefSeq" id="XP_051075128.1">
    <property type="nucleotide sequence ID" value="XM_051208492.1"/>
</dbReference>
<dbReference type="Proteomes" id="UP000471633">
    <property type="component" value="Unassembled WGS sequence"/>
</dbReference>
<gene>
    <name evidence="1" type="ORF">MS3_00000922</name>
</gene>
<dbReference type="CTD" id="75576570"/>
<dbReference type="AlphaFoldDB" id="A0A922LZ12"/>
<comment type="caution">
    <text evidence="1">The sequence shown here is derived from an EMBL/GenBank/DDBJ whole genome shotgun (WGS) entry which is preliminary data.</text>
</comment>
<reference evidence="1" key="1">
    <citation type="journal article" date="2012" name="Nat. Genet.">
        <title>Whole-genome sequence of Schistosoma haematobium.</title>
        <authorList>
            <person name="Young N.D."/>
            <person name="Jex A.R."/>
            <person name="Li B."/>
            <person name="Liu S."/>
            <person name="Yang L."/>
            <person name="Xiong Z."/>
            <person name="Li Y."/>
            <person name="Cantacessi C."/>
            <person name="Hall R.S."/>
            <person name="Xu X."/>
            <person name="Chen F."/>
            <person name="Wu X."/>
            <person name="Zerlotini A."/>
            <person name="Oliveira G."/>
            <person name="Hofmann A."/>
            <person name="Zhang G."/>
            <person name="Fang X."/>
            <person name="Kang Y."/>
            <person name="Campbell B.E."/>
            <person name="Loukas A."/>
            <person name="Ranganathan S."/>
            <person name="Rollinson D."/>
            <person name="Rinaldi G."/>
            <person name="Brindley P.J."/>
            <person name="Yang H."/>
            <person name="Wang J."/>
            <person name="Wang J."/>
            <person name="Gasser R.B."/>
        </authorList>
    </citation>
    <scope>NUCLEOTIDE SEQUENCE</scope>
</reference>
<dbReference type="GeneID" id="75576570"/>
<name>A0A922LZ12_SCHHA</name>
<keyword evidence="2" id="KW-1185">Reference proteome</keyword>
<dbReference type="EMBL" id="AMPZ03000001">
    <property type="protein sequence ID" value="KAH9596424.1"/>
    <property type="molecule type" value="Genomic_DNA"/>
</dbReference>
<reference evidence="1" key="3">
    <citation type="submission" date="2021-06" db="EMBL/GenBank/DDBJ databases">
        <title>Chromosome-level genome assembly for S. haematobium.</title>
        <authorList>
            <person name="Stroehlein A.J."/>
        </authorList>
    </citation>
    <scope>NUCLEOTIDE SEQUENCE</scope>
</reference>
<protein>
    <submittedName>
        <fullName evidence="1">Uncharacterized protein</fullName>
    </submittedName>
</protein>
<reference evidence="1" key="2">
    <citation type="journal article" date="2019" name="Gigascience">
        <title>High-quality Schistosoma haematobium genome achieved by single-molecule and long-range sequencing.</title>
        <authorList>
            <person name="Stroehlein A.J."/>
            <person name="Korhonen P.K."/>
            <person name="Chong T.M."/>
            <person name="Lim Y.L."/>
            <person name="Chan K.G."/>
            <person name="Webster B."/>
            <person name="Rollinson D."/>
            <person name="Brindley P.J."/>
            <person name="Gasser R.B."/>
            <person name="Young N.D."/>
        </authorList>
    </citation>
    <scope>NUCLEOTIDE SEQUENCE</scope>
</reference>
<proteinExistence type="predicted"/>
<organism evidence="1 2">
    <name type="scientific">Schistosoma haematobium</name>
    <name type="common">Blood fluke</name>
    <dbReference type="NCBI Taxonomy" id="6185"/>
    <lineage>
        <taxon>Eukaryota</taxon>
        <taxon>Metazoa</taxon>
        <taxon>Spiralia</taxon>
        <taxon>Lophotrochozoa</taxon>
        <taxon>Platyhelminthes</taxon>
        <taxon>Trematoda</taxon>
        <taxon>Digenea</taxon>
        <taxon>Strigeidida</taxon>
        <taxon>Schistosomatoidea</taxon>
        <taxon>Schistosomatidae</taxon>
        <taxon>Schistosoma</taxon>
    </lineage>
</organism>
<evidence type="ECO:0000313" key="2">
    <source>
        <dbReference type="Proteomes" id="UP000471633"/>
    </source>
</evidence>
<dbReference type="KEGG" id="shx:MS3_00000922"/>
<reference evidence="1" key="4">
    <citation type="journal article" date="2022" name="PLoS Pathog.">
        <title>Chromosome-level genome of Schistosoma haematobium underpins genome-wide explorations of molecular variation.</title>
        <authorList>
            <person name="Stroehlein A.J."/>
            <person name="Korhonen P.K."/>
            <person name="Lee V.V."/>
            <person name="Ralph S.A."/>
            <person name="Mentink-Kane M."/>
            <person name="You H."/>
            <person name="McManus D.P."/>
            <person name="Tchuente L.T."/>
            <person name="Stothard J.R."/>
            <person name="Kaur P."/>
            <person name="Dudchenko O."/>
            <person name="Aiden E.L."/>
            <person name="Yang B."/>
            <person name="Yang H."/>
            <person name="Emery A.M."/>
            <person name="Webster B.L."/>
            <person name="Brindley P.J."/>
            <person name="Rollinson D."/>
            <person name="Chang B.C.H."/>
            <person name="Gasser R.B."/>
            <person name="Young N.D."/>
        </authorList>
    </citation>
    <scope>NUCLEOTIDE SEQUENCE</scope>
</reference>
<evidence type="ECO:0000313" key="1">
    <source>
        <dbReference type="EMBL" id="KAH9596424.1"/>
    </source>
</evidence>